<accession>A0A1M8A8F8</accession>
<evidence type="ECO:0000256" key="1">
    <source>
        <dbReference type="ARBA" id="ARBA00022723"/>
    </source>
</evidence>
<dbReference type="AlphaFoldDB" id="A0A1M8A8F8"/>
<dbReference type="OrthoDB" id="661148at2759"/>
<dbReference type="SUPFAM" id="SSF57850">
    <property type="entry name" value="RING/U-box"/>
    <property type="match status" value="2"/>
</dbReference>
<dbReference type="CDD" id="cd02340">
    <property type="entry name" value="ZZ_NBR1_like"/>
    <property type="match status" value="1"/>
</dbReference>
<dbReference type="PANTHER" id="PTHR15090">
    <property type="entry name" value="SEQUESTOSOME 1-RELATED"/>
    <property type="match status" value="1"/>
</dbReference>
<dbReference type="GO" id="GO:0008270">
    <property type="term" value="F:zinc ion binding"/>
    <property type="evidence" value="ECO:0007669"/>
    <property type="project" value="UniProtKB-KW"/>
</dbReference>
<feature type="domain" description="ZZ-type" evidence="5">
    <location>
        <begin position="72"/>
        <end position="129"/>
    </location>
</feature>
<dbReference type="PROSITE" id="PS50135">
    <property type="entry name" value="ZF_ZZ_2"/>
    <property type="match status" value="1"/>
</dbReference>
<dbReference type="EMBL" id="LT671824">
    <property type="protein sequence ID" value="SHO78617.1"/>
    <property type="molecule type" value="Genomic_DNA"/>
</dbReference>
<dbReference type="GO" id="GO:0007032">
    <property type="term" value="P:endosome organization"/>
    <property type="evidence" value="ECO:0007669"/>
    <property type="project" value="TreeGrafter"/>
</dbReference>
<name>A0A1M8A8F8_MALS4</name>
<dbReference type="InterPro" id="IPR052260">
    <property type="entry name" value="Autophagy_Rcpt_SigReg"/>
</dbReference>
<evidence type="ECO:0000313" key="7">
    <source>
        <dbReference type="Proteomes" id="UP000186303"/>
    </source>
</evidence>
<organism evidence="6 7">
    <name type="scientific">Malassezia sympodialis (strain ATCC 42132)</name>
    <name type="common">Atopic eczema-associated yeast</name>
    <dbReference type="NCBI Taxonomy" id="1230383"/>
    <lineage>
        <taxon>Eukaryota</taxon>
        <taxon>Fungi</taxon>
        <taxon>Dikarya</taxon>
        <taxon>Basidiomycota</taxon>
        <taxon>Ustilaginomycotina</taxon>
        <taxon>Malasseziomycetes</taxon>
        <taxon>Malasseziales</taxon>
        <taxon>Malasseziaceae</taxon>
        <taxon>Malassezia</taxon>
    </lineage>
</organism>
<keyword evidence="2 4" id="KW-0863">Zinc-finger</keyword>
<keyword evidence="1" id="KW-0479">Metal-binding</keyword>
<evidence type="ECO:0000259" key="5">
    <source>
        <dbReference type="PROSITE" id="PS50135"/>
    </source>
</evidence>
<sequence>MTPPSSDVPVWCNLCTSTIGNDRYKCLTCPDWDCCSSCKSVASVRHPGHKLMHVLPDNHMPKNPYPDQWCTHPNVHCDQCQNTIIGPRFKCTLCPDFDLCASCEADPNTTHQAQYGFTHLFVKIPRPLNQQDWARTIFGHATVCQDQHASLAATDKYATGVDPDAKSVNEKITPQVEEPETALLLTEVVEKEDDPPLPEDPFSGTGTQQFDFVTGLRAASQLVGLGRDVLNHPYLQQAAPPLKHITAFMSALHTPSDANVMPGVDVSQLGRAAEQLINSITSSKRSETPSQNEVEEMLSQTYRTSANEDPGEVNLADETETYYVPVVKSTENASESIHSTPLGDALATNFQTLIHEHTSQSKP</sequence>
<proteinExistence type="predicted"/>
<protein>
    <recommendedName>
        <fullName evidence="5">ZZ-type domain-containing protein</fullName>
    </recommendedName>
</protein>
<keyword evidence="3" id="KW-0862">Zinc</keyword>
<dbReference type="GO" id="GO:0016235">
    <property type="term" value="C:aggresome"/>
    <property type="evidence" value="ECO:0007669"/>
    <property type="project" value="TreeGrafter"/>
</dbReference>
<dbReference type="GO" id="GO:0035973">
    <property type="term" value="P:aggrephagy"/>
    <property type="evidence" value="ECO:0007669"/>
    <property type="project" value="TreeGrafter"/>
</dbReference>
<dbReference type="Pfam" id="PF00569">
    <property type="entry name" value="ZZ"/>
    <property type="match status" value="2"/>
</dbReference>
<dbReference type="PANTHER" id="PTHR15090:SF0">
    <property type="entry name" value="SEQUESTOSOME-1"/>
    <property type="match status" value="1"/>
</dbReference>
<gene>
    <name evidence="6" type="ORF">MSYG_2964</name>
</gene>
<dbReference type="Proteomes" id="UP000186303">
    <property type="component" value="Chromosome 4"/>
</dbReference>
<dbReference type="GO" id="GO:0070530">
    <property type="term" value="F:K63-linked polyubiquitin modification-dependent protein binding"/>
    <property type="evidence" value="ECO:0007669"/>
    <property type="project" value="TreeGrafter"/>
</dbReference>
<dbReference type="InterPro" id="IPR043145">
    <property type="entry name" value="Znf_ZZ_sf"/>
</dbReference>
<dbReference type="PROSITE" id="PS01357">
    <property type="entry name" value="ZF_ZZ_1"/>
    <property type="match status" value="1"/>
</dbReference>
<keyword evidence="7" id="KW-1185">Reference proteome</keyword>
<dbReference type="GO" id="GO:0005080">
    <property type="term" value="F:protein kinase C binding"/>
    <property type="evidence" value="ECO:0007669"/>
    <property type="project" value="TreeGrafter"/>
</dbReference>
<reference evidence="7" key="1">
    <citation type="journal article" date="2017" name="Nucleic Acids Res.">
        <title>Proteogenomics produces comprehensive and highly accurate protein-coding gene annotation in a complete genome assembly of Malassezia sympodialis.</title>
        <authorList>
            <person name="Zhu Y."/>
            <person name="Engstroem P.G."/>
            <person name="Tellgren-Roth C."/>
            <person name="Baudo C.D."/>
            <person name="Kennell J.C."/>
            <person name="Sun S."/>
            <person name="Billmyre R.B."/>
            <person name="Schroeder M.S."/>
            <person name="Andersson A."/>
            <person name="Holm T."/>
            <person name="Sigurgeirsson B."/>
            <person name="Wu G."/>
            <person name="Sankaranarayanan S.R."/>
            <person name="Siddharthan R."/>
            <person name="Sanyal K."/>
            <person name="Lundeberg J."/>
            <person name="Nystedt B."/>
            <person name="Boekhout T."/>
            <person name="Dawson T.L. Jr."/>
            <person name="Heitman J."/>
            <person name="Scheynius A."/>
            <person name="Lehtioe J."/>
        </authorList>
    </citation>
    <scope>NUCLEOTIDE SEQUENCE [LARGE SCALE GENOMIC DNA]</scope>
    <source>
        <strain evidence="7">ATCC 42132</strain>
    </source>
</reference>
<dbReference type="STRING" id="1230383.A0A1M8A8F8"/>
<evidence type="ECO:0000313" key="6">
    <source>
        <dbReference type="EMBL" id="SHO78617.1"/>
    </source>
</evidence>
<dbReference type="GO" id="GO:0044753">
    <property type="term" value="C:amphisome"/>
    <property type="evidence" value="ECO:0007669"/>
    <property type="project" value="TreeGrafter"/>
</dbReference>
<evidence type="ECO:0000256" key="4">
    <source>
        <dbReference type="PROSITE-ProRule" id="PRU00228"/>
    </source>
</evidence>
<dbReference type="SMART" id="SM00291">
    <property type="entry name" value="ZnF_ZZ"/>
    <property type="match status" value="2"/>
</dbReference>
<dbReference type="InterPro" id="IPR000433">
    <property type="entry name" value="Znf_ZZ"/>
</dbReference>
<dbReference type="GO" id="GO:0000423">
    <property type="term" value="P:mitophagy"/>
    <property type="evidence" value="ECO:0007669"/>
    <property type="project" value="TreeGrafter"/>
</dbReference>
<dbReference type="Gene3D" id="3.30.60.90">
    <property type="match status" value="2"/>
</dbReference>
<evidence type="ECO:0000256" key="2">
    <source>
        <dbReference type="ARBA" id="ARBA00022771"/>
    </source>
</evidence>
<dbReference type="VEuPathDB" id="FungiDB:MSYG_2964"/>
<evidence type="ECO:0000256" key="3">
    <source>
        <dbReference type="ARBA" id="ARBA00022833"/>
    </source>
</evidence>